<keyword evidence="3" id="KW-0547">Nucleotide-binding</keyword>
<dbReference type="Proteomes" id="UP000199013">
    <property type="component" value="Unassembled WGS sequence"/>
</dbReference>
<evidence type="ECO:0000313" key="7">
    <source>
        <dbReference type="EMBL" id="SBW28819.1"/>
    </source>
</evidence>
<evidence type="ECO:0000256" key="1">
    <source>
        <dbReference type="ARBA" id="ARBA00005417"/>
    </source>
</evidence>
<reference evidence="8" key="1">
    <citation type="submission" date="2016-02" db="EMBL/GenBank/DDBJ databases">
        <authorList>
            <person name="Wibberg D."/>
        </authorList>
    </citation>
    <scope>NUCLEOTIDE SEQUENCE [LARGE SCALE GENOMIC DNA]</scope>
</reference>
<dbReference type="AlphaFoldDB" id="A0A1C3PGA1"/>
<evidence type="ECO:0000256" key="5">
    <source>
        <dbReference type="SAM" id="MobiDB-lite"/>
    </source>
</evidence>
<dbReference type="InterPro" id="IPR017871">
    <property type="entry name" value="ABC_transporter-like_CS"/>
</dbReference>
<dbReference type="EMBL" id="FLUV01002492">
    <property type="protein sequence ID" value="SBW28819.1"/>
    <property type="molecule type" value="Genomic_DNA"/>
</dbReference>
<dbReference type="GO" id="GO:0005524">
    <property type="term" value="F:ATP binding"/>
    <property type="evidence" value="ECO:0007669"/>
    <property type="project" value="UniProtKB-KW"/>
</dbReference>
<dbReference type="PROSITE" id="PS50893">
    <property type="entry name" value="ABC_TRANSPORTER_2"/>
    <property type="match status" value="2"/>
</dbReference>
<evidence type="ECO:0000259" key="6">
    <source>
        <dbReference type="PROSITE" id="PS50893"/>
    </source>
</evidence>
<dbReference type="PANTHER" id="PTHR43776:SF7">
    <property type="entry name" value="D,D-DIPEPTIDE TRANSPORT ATP-BINDING PROTEIN DDPF-RELATED"/>
    <property type="match status" value="1"/>
</dbReference>
<dbReference type="PANTHER" id="PTHR43776">
    <property type="entry name" value="TRANSPORT ATP-BINDING PROTEIN"/>
    <property type="match status" value="1"/>
</dbReference>
<dbReference type="SUPFAM" id="SSF52540">
    <property type="entry name" value="P-loop containing nucleoside triphosphate hydrolases"/>
    <property type="match status" value="2"/>
</dbReference>
<name>A0A1C3PGA1_9ACTN</name>
<dbReference type="GO" id="GO:0016887">
    <property type="term" value="F:ATP hydrolysis activity"/>
    <property type="evidence" value="ECO:0007669"/>
    <property type="project" value="InterPro"/>
</dbReference>
<evidence type="ECO:0000313" key="8">
    <source>
        <dbReference type="Proteomes" id="UP000199013"/>
    </source>
</evidence>
<dbReference type="InterPro" id="IPR050319">
    <property type="entry name" value="ABC_transp_ATP-bind"/>
</dbReference>
<evidence type="ECO:0000256" key="3">
    <source>
        <dbReference type="ARBA" id="ARBA00022741"/>
    </source>
</evidence>
<gene>
    <name evidence="7" type="ORF">FDG2_6042</name>
</gene>
<dbReference type="PROSITE" id="PS00211">
    <property type="entry name" value="ABC_TRANSPORTER_1"/>
    <property type="match status" value="2"/>
</dbReference>
<feature type="domain" description="ABC transporter" evidence="6">
    <location>
        <begin position="37"/>
        <end position="281"/>
    </location>
</feature>
<dbReference type="GO" id="GO:0055085">
    <property type="term" value="P:transmembrane transport"/>
    <property type="evidence" value="ECO:0007669"/>
    <property type="project" value="UniProtKB-ARBA"/>
</dbReference>
<keyword evidence="4 7" id="KW-0067">ATP-binding</keyword>
<comment type="similarity">
    <text evidence="1">Belongs to the ABC transporter superfamily.</text>
</comment>
<accession>A0A1C3PGA1</accession>
<dbReference type="Pfam" id="PF00005">
    <property type="entry name" value="ABC_tran"/>
    <property type="match status" value="2"/>
</dbReference>
<keyword evidence="8" id="KW-1185">Reference proteome</keyword>
<feature type="domain" description="ABC transporter" evidence="6">
    <location>
        <begin position="310"/>
        <end position="561"/>
    </location>
</feature>
<dbReference type="Gene3D" id="3.40.50.300">
    <property type="entry name" value="P-loop containing nucleotide triphosphate hydrolases"/>
    <property type="match status" value="2"/>
</dbReference>
<proteinExistence type="inferred from homology"/>
<dbReference type="InterPro" id="IPR003593">
    <property type="entry name" value="AAA+_ATPase"/>
</dbReference>
<sequence>MTGTSAGGPVPAVAVPVVAAGGEPDVTRSVSSDPALVVVEGLVVGPLAGGEPTVGGVGFTMRAGEVVALVGPSGSGKTTTALTLLGFQSPGLRLRAGTVRVAGRDMLRPGVAGRMRGRTVAYLGQDPAASLNPARRIGGQLREAVRARVRGPRAEVDAEVARLLTAVRLPAERAFLRRYGHEISGGQAQRVAFAVTLAGDPDVLVLDEPTANLDPVLGYELRQLIVEAVGHRATVLVSHDPYLVRAVADRVLRLDAGRIVAIGHPDEVMPARTLRSRRAGAAADGGSDGADGSDGSPVTAPAQSREPAVLRVVGLSARHGRAQVLRGVDLAPRPGGCLAVVGPSGSGKSTLARVLVGLHTGGRSGGVVELDRVELAPRVRDRSVEQCRGIQLVAQDSVGALNPRETVGAALARPLSLNGTGSRCRGRAGRDTAEVTRADVKRLLAQVRLPVVHADRYPAQLSGGERARVNLARALACRPRVLVCDEVGAALDVDTGEAIMGLLARLRRALGLTVLLITHDLDTVAAWADRVVVLDGGVVVEEGNTAALLCDPRHPTTRALLAATR</sequence>
<organism evidence="7 8">
    <name type="scientific">Candidatus Protofrankia californiensis</name>
    <dbReference type="NCBI Taxonomy" id="1839754"/>
    <lineage>
        <taxon>Bacteria</taxon>
        <taxon>Bacillati</taxon>
        <taxon>Actinomycetota</taxon>
        <taxon>Actinomycetes</taxon>
        <taxon>Frankiales</taxon>
        <taxon>Frankiaceae</taxon>
        <taxon>Protofrankia</taxon>
    </lineage>
</organism>
<dbReference type="SMART" id="SM00382">
    <property type="entry name" value="AAA"/>
    <property type="match status" value="2"/>
</dbReference>
<feature type="region of interest" description="Disordered" evidence="5">
    <location>
        <begin position="276"/>
        <end position="304"/>
    </location>
</feature>
<evidence type="ECO:0000256" key="2">
    <source>
        <dbReference type="ARBA" id="ARBA00022448"/>
    </source>
</evidence>
<dbReference type="InterPro" id="IPR027417">
    <property type="entry name" value="P-loop_NTPase"/>
</dbReference>
<protein>
    <submittedName>
        <fullName evidence="7">ABC transporter ATP-binding protein</fullName>
    </submittedName>
</protein>
<keyword evidence="2" id="KW-0813">Transport</keyword>
<dbReference type="InterPro" id="IPR003439">
    <property type="entry name" value="ABC_transporter-like_ATP-bd"/>
</dbReference>
<evidence type="ECO:0000256" key="4">
    <source>
        <dbReference type="ARBA" id="ARBA00022840"/>
    </source>
</evidence>